<sequence>MKKQAVALFALLLAACSDVTQPAPAVERAESRPESSLDADETAILNLALTDRLFTSGTMNTVGVLSEGRTRDFAYVLFTNGTQSVRREFRKNAGEWRQVAVTGLQKTDKADGMMSASAYTAPIGSAVGTGLSQNFYAAASGSSGNFVTGTAPDALQSWSAASFSAGTQTANDTIFAVDRMNNFTFYHNSGGATFNGSCSGSPCSTQVWVNGTLQNSAQVFLSYHLKVIPPIVAAPISGTANIPWTGTYTWTTSASGGNSEDSGYTYEWQISYDGGASWTGMGGGSSKSLTFTSSTTTSFSWRVRASKSGRTSAWVVKAVAVANPMYAPLQVDPQGETVITQQIPYTYDAGISGGSGTYSYQWYVVWDGSPYHPSGENMLGTGSTQTISVVPGDGNFTLRVHVTSNGQTIVGYKYVTNLMTCGEDYCPVEGD</sequence>
<reference evidence="2 3" key="1">
    <citation type="submission" date="2020-08" db="EMBL/GenBank/DDBJ databases">
        <title>Genomic Encyclopedia of Type Strains, Phase IV (KMG-IV): sequencing the most valuable type-strain genomes for metagenomic binning, comparative biology and taxonomic classification.</title>
        <authorList>
            <person name="Goeker M."/>
        </authorList>
    </citation>
    <scope>NUCLEOTIDE SEQUENCE [LARGE SCALE GENOMIC DNA]</scope>
    <source>
        <strain evidence="2 3">DSM 29007</strain>
    </source>
</reference>
<name>A0A841GYK0_9BACT</name>
<dbReference type="AlphaFoldDB" id="A0A841GYK0"/>
<evidence type="ECO:0000313" key="2">
    <source>
        <dbReference type="EMBL" id="MBB6070798.1"/>
    </source>
</evidence>
<protein>
    <recommendedName>
        <fullName evidence="4">PKD domain-containing protein</fullName>
    </recommendedName>
</protein>
<dbReference type="EMBL" id="JACHIA010000006">
    <property type="protein sequence ID" value="MBB6070798.1"/>
    <property type="molecule type" value="Genomic_DNA"/>
</dbReference>
<keyword evidence="3" id="KW-1185">Reference proteome</keyword>
<organism evidence="2 3">
    <name type="scientific">Longimicrobium terrae</name>
    <dbReference type="NCBI Taxonomy" id="1639882"/>
    <lineage>
        <taxon>Bacteria</taxon>
        <taxon>Pseudomonadati</taxon>
        <taxon>Gemmatimonadota</taxon>
        <taxon>Longimicrobiia</taxon>
        <taxon>Longimicrobiales</taxon>
        <taxon>Longimicrobiaceae</taxon>
        <taxon>Longimicrobium</taxon>
    </lineage>
</organism>
<dbReference type="Proteomes" id="UP000582837">
    <property type="component" value="Unassembled WGS sequence"/>
</dbReference>
<feature type="chain" id="PRO_5032452321" description="PKD domain-containing protein" evidence="1">
    <location>
        <begin position="26"/>
        <end position="431"/>
    </location>
</feature>
<comment type="caution">
    <text evidence="2">The sequence shown here is derived from an EMBL/GenBank/DDBJ whole genome shotgun (WGS) entry which is preliminary data.</text>
</comment>
<accession>A0A841GYK0</accession>
<proteinExistence type="predicted"/>
<gene>
    <name evidence="2" type="ORF">HNQ61_002420</name>
</gene>
<evidence type="ECO:0000313" key="3">
    <source>
        <dbReference type="Proteomes" id="UP000582837"/>
    </source>
</evidence>
<keyword evidence="1" id="KW-0732">Signal</keyword>
<dbReference type="PROSITE" id="PS51257">
    <property type="entry name" value="PROKAR_LIPOPROTEIN"/>
    <property type="match status" value="1"/>
</dbReference>
<feature type="signal peptide" evidence="1">
    <location>
        <begin position="1"/>
        <end position="25"/>
    </location>
</feature>
<evidence type="ECO:0000256" key="1">
    <source>
        <dbReference type="SAM" id="SignalP"/>
    </source>
</evidence>
<dbReference type="RefSeq" id="WP_170033113.1">
    <property type="nucleotide sequence ID" value="NZ_JABDTL010000001.1"/>
</dbReference>
<evidence type="ECO:0008006" key="4">
    <source>
        <dbReference type="Google" id="ProtNLM"/>
    </source>
</evidence>